<reference evidence="4" key="1">
    <citation type="journal article" date="2016" name="Front. Microbiol.">
        <title>Molecular Keys to the Janthinobacterium and Duganella spp. Interaction with the Plant Pathogen Fusarium graminearum.</title>
        <authorList>
            <person name="Haack F.S."/>
            <person name="Poehlein A."/>
            <person name="Kroger C."/>
            <person name="Voigt C.A."/>
            <person name="Piepenbring M."/>
            <person name="Bode H.B."/>
            <person name="Daniel R."/>
            <person name="Schafer W."/>
            <person name="Streit W.R."/>
        </authorList>
    </citation>
    <scope>NUCLEOTIDE SEQUENCE [LARGE SCALE GENOMIC DNA]</scope>
    <source>
        <strain evidence="4">T54</strain>
    </source>
</reference>
<dbReference type="InterPro" id="IPR007730">
    <property type="entry name" value="SPOR-like_dom"/>
</dbReference>
<feature type="chain" id="PRO_5009206542" description="SPOR domain-containing protein" evidence="1">
    <location>
        <begin position="21"/>
        <end position="248"/>
    </location>
</feature>
<dbReference type="PATRIC" id="fig|762836.4.peg.5123"/>
<dbReference type="AlphaFoldDB" id="A0A1E7W7H7"/>
<dbReference type="PROSITE" id="PS51724">
    <property type="entry name" value="SPOR"/>
    <property type="match status" value="1"/>
</dbReference>
<evidence type="ECO:0000313" key="4">
    <source>
        <dbReference type="Proteomes" id="UP000175989"/>
    </source>
</evidence>
<evidence type="ECO:0000313" key="3">
    <source>
        <dbReference type="EMBL" id="OEZ92067.1"/>
    </source>
</evidence>
<dbReference type="InterPro" id="IPR036680">
    <property type="entry name" value="SPOR-like_sf"/>
</dbReference>
<dbReference type="GO" id="GO:0042834">
    <property type="term" value="F:peptidoglycan binding"/>
    <property type="evidence" value="ECO:0007669"/>
    <property type="project" value="InterPro"/>
</dbReference>
<dbReference type="Gene3D" id="3.30.70.1070">
    <property type="entry name" value="Sporulation related repeat"/>
    <property type="match status" value="1"/>
</dbReference>
<dbReference type="RefSeq" id="WP_070251860.1">
    <property type="nucleotide sequence ID" value="NZ_LROM01000149.1"/>
</dbReference>
<accession>A0A1E7W7H7</accession>
<comment type="caution">
    <text evidence="3">The sequence shown here is derived from an EMBL/GenBank/DDBJ whole genome shotgun (WGS) entry which is preliminary data.</text>
</comment>
<dbReference type="EMBL" id="LROM01000149">
    <property type="protein sequence ID" value="OEZ92067.1"/>
    <property type="molecule type" value="Genomic_DNA"/>
</dbReference>
<protein>
    <recommendedName>
        <fullName evidence="2">SPOR domain-containing protein</fullName>
    </recommendedName>
</protein>
<keyword evidence="4" id="KW-1185">Reference proteome</keyword>
<dbReference type="Proteomes" id="UP000175989">
    <property type="component" value="Unassembled WGS sequence"/>
</dbReference>
<sequence>MLKFLFCSLLAVNAALFAYGQGYLGHFSGSEREPQRLQRQLNPKDLTLVSSERAHGTEASAPAVATSVAANAVTDTGIAAATAAVATPAARPAAPLACVEIGSFVLAEARRFEARVAPLQLGDRQSRRNLPGTEISSYIVHVPPQGSKEAADRKADELRGLGVTNYYVISDNSPLRYGISLGVFKTETAAQNQLAMLVKQGVRTARVTPRMTGSRLLAFQFRDVGPALKADLDKIRTDFPNTDIHTCR</sequence>
<feature type="domain" description="SPOR" evidence="2">
    <location>
        <begin position="132"/>
        <end position="210"/>
    </location>
</feature>
<proteinExistence type="predicted"/>
<dbReference type="Pfam" id="PF05036">
    <property type="entry name" value="SPOR"/>
    <property type="match status" value="1"/>
</dbReference>
<organism evidence="3 4">
    <name type="scientific">Duganella phyllosphaerae</name>
    <dbReference type="NCBI Taxonomy" id="762836"/>
    <lineage>
        <taxon>Bacteria</taxon>
        <taxon>Pseudomonadati</taxon>
        <taxon>Pseudomonadota</taxon>
        <taxon>Betaproteobacteria</taxon>
        <taxon>Burkholderiales</taxon>
        <taxon>Oxalobacteraceae</taxon>
        <taxon>Telluria group</taxon>
        <taxon>Duganella</taxon>
    </lineage>
</organism>
<feature type="signal peptide" evidence="1">
    <location>
        <begin position="1"/>
        <end position="20"/>
    </location>
</feature>
<evidence type="ECO:0000259" key="2">
    <source>
        <dbReference type="PROSITE" id="PS51724"/>
    </source>
</evidence>
<keyword evidence="1" id="KW-0732">Signal</keyword>
<dbReference type="OrthoDB" id="5298866at2"/>
<gene>
    <name evidence="3" type="ORF">DUPY_49820</name>
</gene>
<evidence type="ECO:0000256" key="1">
    <source>
        <dbReference type="SAM" id="SignalP"/>
    </source>
</evidence>
<name>A0A1E7W7H7_9BURK</name>